<dbReference type="GO" id="GO:0001680">
    <property type="term" value="P:tRNA 3'-terminal CCA addition"/>
    <property type="evidence" value="ECO:0007669"/>
    <property type="project" value="TreeGrafter"/>
</dbReference>
<dbReference type="GO" id="GO:0052927">
    <property type="term" value="F:CC tRNA cytidylyltransferase activity"/>
    <property type="evidence" value="ECO:0007669"/>
    <property type="project" value="TreeGrafter"/>
</dbReference>
<reference evidence="2 3" key="1">
    <citation type="journal article" date="2018" name="Science">
        <title>The opium poppy genome and morphinan production.</title>
        <authorList>
            <person name="Guo L."/>
            <person name="Winzer T."/>
            <person name="Yang X."/>
            <person name="Li Y."/>
            <person name="Ning Z."/>
            <person name="He Z."/>
            <person name="Teodor R."/>
            <person name="Lu Y."/>
            <person name="Bowser T.A."/>
            <person name="Graham I.A."/>
            <person name="Ye K."/>
        </authorList>
    </citation>
    <scope>NUCLEOTIDE SEQUENCE [LARGE SCALE GENOMIC DNA]</scope>
    <source>
        <strain evidence="3">cv. HN1</strain>
        <tissue evidence="2">Leaves</tissue>
    </source>
</reference>
<dbReference type="Proteomes" id="UP000316621">
    <property type="component" value="Chromosome 4"/>
</dbReference>
<accession>A0A4Y7JDR0</accession>
<dbReference type="Gramene" id="RZC58676">
    <property type="protein sequence ID" value="RZC58676"/>
    <property type="gene ID" value="C5167_005980"/>
</dbReference>
<dbReference type="PANTHER" id="PTHR13734">
    <property type="entry name" value="TRNA-NUCLEOTIDYLTRANSFERASE"/>
    <property type="match status" value="1"/>
</dbReference>
<sequence>MGKEFCGKVNKYLKELLGKKGLKELLMGIKAIQLSTVCSTTLTKSQLKVSLDEVYRSKVRKIATPLPPKETFLDDPLPVLRVVRFDCFWHIDIVHLRTLPPISGLALLLWMLKGTSWVELDAQIPVANYIFRNSLKLKASDAKTIFMPQLLLAPNCLSYHCGYGAADLAKQLIGSLQNVLAGCGSLFVGGPLRRPLWLRS</sequence>
<organism evidence="2 3">
    <name type="scientific">Papaver somniferum</name>
    <name type="common">Opium poppy</name>
    <dbReference type="NCBI Taxonomy" id="3469"/>
    <lineage>
        <taxon>Eukaryota</taxon>
        <taxon>Viridiplantae</taxon>
        <taxon>Streptophyta</taxon>
        <taxon>Embryophyta</taxon>
        <taxon>Tracheophyta</taxon>
        <taxon>Spermatophyta</taxon>
        <taxon>Magnoliopsida</taxon>
        <taxon>Ranunculales</taxon>
        <taxon>Papaveraceae</taxon>
        <taxon>Papaveroideae</taxon>
        <taxon>Papaver</taxon>
    </lineage>
</organism>
<dbReference type="SUPFAM" id="SSF81891">
    <property type="entry name" value="Poly A polymerase C-terminal region-like"/>
    <property type="match status" value="1"/>
</dbReference>
<gene>
    <name evidence="2" type="ORF">C5167_005980</name>
</gene>
<evidence type="ECO:0000313" key="3">
    <source>
        <dbReference type="Proteomes" id="UP000316621"/>
    </source>
</evidence>
<dbReference type="EMBL" id="CM010718">
    <property type="protein sequence ID" value="RZC58676.1"/>
    <property type="molecule type" value="Genomic_DNA"/>
</dbReference>
<keyword evidence="3" id="KW-1185">Reference proteome</keyword>
<protein>
    <submittedName>
        <fullName evidence="2">Uncharacterized protein</fullName>
    </submittedName>
</protein>
<evidence type="ECO:0000256" key="1">
    <source>
        <dbReference type="ARBA" id="ARBA00022884"/>
    </source>
</evidence>
<dbReference type="GO" id="GO:0003723">
    <property type="term" value="F:RNA binding"/>
    <property type="evidence" value="ECO:0007669"/>
    <property type="project" value="UniProtKB-KW"/>
</dbReference>
<proteinExistence type="predicted"/>
<name>A0A4Y7JDR0_PAPSO</name>
<dbReference type="GO" id="GO:0052929">
    <property type="term" value="F:ATP:3'-cytidine-cytidine-tRNA adenylyltransferase activity"/>
    <property type="evidence" value="ECO:0007669"/>
    <property type="project" value="TreeGrafter"/>
</dbReference>
<dbReference type="PANTHER" id="PTHR13734:SF5">
    <property type="entry name" value="CCA TRNA NUCLEOTIDYLTRANSFERASE, MITOCHONDRIAL"/>
    <property type="match status" value="1"/>
</dbReference>
<keyword evidence="1" id="KW-0694">RNA-binding</keyword>
<dbReference type="AlphaFoldDB" id="A0A4Y7JDR0"/>
<evidence type="ECO:0000313" key="2">
    <source>
        <dbReference type="EMBL" id="RZC58676.1"/>
    </source>
</evidence>